<name>A0A6P1XYQ3_9SPIR</name>
<dbReference type="AlphaFoldDB" id="A0A6P1XYQ3"/>
<dbReference type="RefSeq" id="WP_162662032.1">
    <property type="nucleotide sequence ID" value="NZ_CP048020.1"/>
</dbReference>
<dbReference type="EMBL" id="CP048020">
    <property type="protein sequence ID" value="QHX42219.1"/>
    <property type="molecule type" value="Genomic_DNA"/>
</dbReference>
<sequence>MLIVALILLCINIILMIVFYRKTSHNFSQNAYRDRIREEVNRLIIDIEHESDHAVTVLEDKIQQIEKLLADTDKHIALVEQEHEKWRMQKDFLGSRRTLQQEDTEPAVDTKKNTVMIYKKPIGIPEAAAKVSPLLNPREQVVELARQGFSIDFIAEKIDLPLGEIALILSIGG</sequence>
<accession>A0A6P1XYQ3</accession>
<dbReference type="Proteomes" id="UP000464374">
    <property type="component" value="Chromosome"/>
</dbReference>
<protein>
    <submittedName>
        <fullName evidence="1">DUF2802 domain-containing protein</fullName>
    </submittedName>
</protein>
<dbReference type="KEGG" id="trz:GWP43_00725"/>
<organism evidence="1 2">
    <name type="scientific">Treponema vincentii</name>
    <dbReference type="NCBI Taxonomy" id="69710"/>
    <lineage>
        <taxon>Bacteria</taxon>
        <taxon>Pseudomonadati</taxon>
        <taxon>Spirochaetota</taxon>
        <taxon>Spirochaetia</taxon>
        <taxon>Spirochaetales</taxon>
        <taxon>Treponemataceae</taxon>
        <taxon>Treponema</taxon>
    </lineage>
</organism>
<evidence type="ECO:0000313" key="1">
    <source>
        <dbReference type="EMBL" id="QHX42219.1"/>
    </source>
</evidence>
<proteinExistence type="predicted"/>
<gene>
    <name evidence="1" type="ORF">GWP43_00725</name>
</gene>
<reference evidence="1 2" key="1">
    <citation type="submission" date="2020-01" db="EMBL/GenBank/DDBJ databases">
        <title>Complete genome sequence of a human oral phylogroup 1 Treponema sp. strain ATCC 700766, originally isolated from periodontitis dental plaque.</title>
        <authorList>
            <person name="Chan Y."/>
            <person name="Huo Y.-B."/>
            <person name="Yu X.-L."/>
            <person name="Zeng H."/>
            <person name="Leung W.-K."/>
            <person name="Watt R.M."/>
        </authorList>
    </citation>
    <scope>NUCLEOTIDE SEQUENCE [LARGE SCALE GENOMIC DNA]</scope>
    <source>
        <strain evidence="1 2">OMZ 804</strain>
    </source>
</reference>
<evidence type="ECO:0000313" key="2">
    <source>
        <dbReference type="Proteomes" id="UP000464374"/>
    </source>
</evidence>